<feature type="domain" description="PNPLA" evidence="4">
    <location>
        <begin position="11"/>
        <end position="267"/>
    </location>
</feature>
<keyword evidence="1 2" id="KW-0443">Lipid metabolism</keyword>
<feature type="short sequence motif" description="DGA/G" evidence="2">
    <location>
        <begin position="254"/>
        <end position="256"/>
    </location>
</feature>
<proteinExistence type="predicted"/>
<keyword evidence="3" id="KW-1133">Transmembrane helix</keyword>
<dbReference type="InterPro" id="IPR016035">
    <property type="entry name" value="Acyl_Trfase/lysoPLipase"/>
</dbReference>
<dbReference type="SUPFAM" id="SSF52151">
    <property type="entry name" value="FabD/lysophospholipase-like"/>
    <property type="match status" value="1"/>
</dbReference>
<feature type="active site" description="Nucleophile" evidence="2">
    <location>
        <position position="44"/>
    </location>
</feature>
<protein>
    <submittedName>
        <fullName evidence="5">Phospholipase</fullName>
    </submittedName>
</protein>
<dbReference type="Proteomes" id="UP000241764">
    <property type="component" value="Unassembled WGS sequence"/>
</dbReference>
<dbReference type="RefSeq" id="WP_106666604.1">
    <property type="nucleotide sequence ID" value="NZ_PGGM01000014.1"/>
</dbReference>
<dbReference type="EMBL" id="PGGM01000014">
    <property type="protein sequence ID" value="PSH61083.1"/>
    <property type="molecule type" value="Genomic_DNA"/>
</dbReference>
<dbReference type="PANTHER" id="PTHR46394">
    <property type="entry name" value="ANNEXIN"/>
    <property type="match status" value="1"/>
</dbReference>
<evidence type="ECO:0000313" key="5">
    <source>
        <dbReference type="EMBL" id="PSH61083.1"/>
    </source>
</evidence>
<dbReference type="PANTHER" id="PTHR46394:SF1">
    <property type="entry name" value="PNPLA DOMAIN-CONTAINING PROTEIN"/>
    <property type="match status" value="1"/>
</dbReference>
<accession>A0A2P7B3N8</accession>
<dbReference type="Gene3D" id="3.40.1090.10">
    <property type="entry name" value="Cytosolic phospholipase A2 catalytic domain"/>
    <property type="match status" value="2"/>
</dbReference>
<feature type="short sequence motif" description="GXGXXG" evidence="2">
    <location>
        <begin position="15"/>
        <end position="20"/>
    </location>
</feature>
<evidence type="ECO:0000256" key="3">
    <source>
        <dbReference type="SAM" id="Phobius"/>
    </source>
</evidence>
<reference evidence="6" key="1">
    <citation type="submission" date="2017-11" db="EMBL/GenBank/DDBJ databases">
        <authorList>
            <person name="Kuznetsova I."/>
            <person name="Sazanova A."/>
            <person name="Chirak E."/>
            <person name="Safronova V."/>
            <person name="Willems A."/>
        </authorList>
    </citation>
    <scope>NUCLEOTIDE SEQUENCE [LARGE SCALE GENOMIC DNA]</scope>
    <source>
        <strain evidence="6">CCBAU 03422</strain>
    </source>
</reference>
<dbReference type="InterPro" id="IPR052580">
    <property type="entry name" value="Lipid_Hydrolase"/>
</dbReference>
<keyword evidence="2" id="KW-0378">Hydrolase</keyword>
<dbReference type="OrthoDB" id="9807112at2"/>
<keyword evidence="3" id="KW-0472">Membrane</keyword>
<comment type="caution">
    <text evidence="5">The sequence shown here is derived from an EMBL/GenBank/DDBJ whole genome shotgun (WGS) entry which is preliminary data.</text>
</comment>
<gene>
    <name evidence="5" type="ORF">CU103_24290</name>
</gene>
<keyword evidence="3" id="KW-0812">Transmembrane</keyword>
<dbReference type="GO" id="GO:0016787">
    <property type="term" value="F:hydrolase activity"/>
    <property type="evidence" value="ECO:0007669"/>
    <property type="project" value="UniProtKB-UniRule"/>
</dbReference>
<evidence type="ECO:0000313" key="6">
    <source>
        <dbReference type="Proteomes" id="UP000241764"/>
    </source>
</evidence>
<dbReference type="Pfam" id="PF01734">
    <property type="entry name" value="Patatin"/>
    <property type="match status" value="1"/>
</dbReference>
<dbReference type="PROSITE" id="PS51635">
    <property type="entry name" value="PNPLA"/>
    <property type="match status" value="1"/>
</dbReference>
<feature type="active site" description="Proton acceptor" evidence="2">
    <location>
        <position position="254"/>
    </location>
</feature>
<evidence type="ECO:0000259" key="4">
    <source>
        <dbReference type="PROSITE" id="PS51635"/>
    </source>
</evidence>
<keyword evidence="6" id="KW-1185">Reference proteome</keyword>
<feature type="short sequence motif" description="GXSXG" evidence="2">
    <location>
        <begin position="42"/>
        <end position="46"/>
    </location>
</feature>
<dbReference type="GO" id="GO:0016042">
    <property type="term" value="P:lipid catabolic process"/>
    <property type="evidence" value="ECO:0007669"/>
    <property type="project" value="UniProtKB-UniRule"/>
</dbReference>
<evidence type="ECO:0000256" key="1">
    <source>
        <dbReference type="ARBA" id="ARBA00023098"/>
    </source>
</evidence>
<feature type="transmembrane region" description="Helical" evidence="3">
    <location>
        <begin position="142"/>
        <end position="160"/>
    </location>
</feature>
<evidence type="ECO:0000256" key="2">
    <source>
        <dbReference type="PROSITE-ProRule" id="PRU01161"/>
    </source>
</evidence>
<keyword evidence="2" id="KW-0442">Lipid degradation</keyword>
<dbReference type="InterPro" id="IPR002641">
    <property type="entry name" value="PNPLA_dom"/>
</dbReference>
<name>A0A2P7B3N8_9HYPH</name>
<organism evidence="5 6">
    <name type="scientific">Phyllobacterium sophorae</name>
    <dbReference type="NCBI Taxonomy" id="1520277"/>
    <lineage>
        <taxon>Bacteria</taxon>
        <taxon>Pseudomonadati</taxon>
        <taxon>Pseudomonadota</taxon>
        <taxon>Alphaproteobacteria</taxon>
        <taxon>Hyphomicrobiales</taxon>
        <taxon>Phyllobacteriaceae</taxon>
        <taxon>Phyllobacterium</taxon>
    </lineage>
</organism>
<dbReference type="AlphaFoldDB" id="A0A2P7B3N8"/>
<feature type="transmembrane region" description="Helical" evidence="3">
    <location>
        <begin position="117"/>
        <end position="136"/>
    </location>
</feature>
<sequence>MIQAERQRVYCIFEGAGARGLGHLGPFRSLSKHDVEFSGFAGTSAGAILAALACVGYSAEELYSEGTGMNILDRLDLDTTNTDATVTNRPARTPAKLFGDAAWLKIRSIRYVLCNRWILETLIGLLVAVVALGFFFYPRSALAILVVAVLASIAAVWRIVRGLVSLDPVKSGLDQLIAVKHHGIRNGDPVTFQDLADAGRLPLKIVAANISKQELTVFSAETTPHVAVSDAVCASIAIPGVFKPHHVDGNWYMDGGLVSNLPAWTFDDERSIDRDALTAAIEISVSADKSLVSERWTLASAFKTMIFGSSILNKRAVDRLTSERIVVDLGLLDFDVGRDRATVIVRETESYCDNSLIARMIELPQIINDKCESTSTQCHEFIDATYKAAGFQDRMFSTRIAIGIPVGPRFRLMRLEFSSGYRDISDERISLPIERSLVGQAWTKNEPLYVSKSDTEIWNASLTAAQDRWLRKLIWRDLSWVLCVPIDIDEKTRIVVTLDSDMELESDEDAQQELLDTLEGLILKEFQFLKTVERELLNGR</sequence>